<name>A0A1V3BYI4_9ACTN</name>
<keyword evidence="1" id="KW-0805">Transcription regulation</keyword>
<feature type="DNA-binding region" description="H-T-H motif" evidence="4">
    <location>
        <begin position="44"/>
        <end position="63"/>
    </location>
</feature>
<evidence type="ECO:0000313" key="6">
    <source>
        <dbReference type="EMBL" id="OOC53515.1"/>
    </source>
</evidence>
<keyword evidence="2 4" id="KW-0238">DNA-binding</keyword>
<evidence type="ECO:0000256" key="2">
    <source>
        <dbReference type="ARBA" id="ARBA00023125"/>
    </source>
</evidence>
<dbReference type="Proteomes" id="UP000189004">
    <property type="component" value="Unassembled WGS sequence"/>
</dbReference>
<dbReference type="SUPFAM" id="SSF48498">
    <property type="entry name" value="Tetracyclin repressor-like, C-terminal domain"/>
    <property type="match status" value="1"/>
</dbReference>
<comment type="caution">
    <text evidence="6">The sequence shown here is derived from an EMBL/GenBank/DDBJ whole genome shotgun (WGS) entry which is preliminary data.</text>
</comment>
<keyword evidence="7" id="KW-1185">Reference proteome</keyword>
<dbReference type="Gene3D" id="1.10.357.10">
    <property type="entry name" value="Tetracycline Repressor, domain 2"/>
    <property type="match status" value="1"/>
</dbReference>
<keyword evidence="3" id="KW-0804">Transcription</keyword>
<dbReference type="PANTHER" id="PTHR30055:SF234">
    <property type="entry name" value="HTH-TYPE TRANSCRIPTIONAL REGULATOR BETI"/>
    <property type="match status" value="1"/>
</dbReference>
<dbReference type="STRING" id="501010.NOSIN_06605"/>
<dbReference type="InterPro" id="IPR009057">
    <property type="entry name" value="Homeodomain-like_sf"/>
</dbReference>
<organism evidence="6 7">
    <name type="scientific">Nocardiopsis sinuspersici</name>
    <dbReference type="NCBI Taxonomy" id="501010"/>
    <lineage>
        <taxon>Bacteria</taxon>
        <taxon>Bacillati</taxon>
        <taxon>Actinomycetota</taxon>
        <taxon>Actinomycetes</taxon>
        <taxon>Streptosporangiales</taxon>
        <taxon>Nocardiopsidaceae</taxon>
        <taxon>Nocardiopsis</taxon>
    </lineage>
</organism>
<evidence type="ECO:0000256" key="3">
    <source>
        <dbReference type="ARBA" id="ARBA00023163"/>
    </source>
</evidence>
<dbReference type="Pfam" id="PF00440">
    <property type="entry name" value="TetR_N"/>
    <property type="match status" value="1"/>
</dbReference>
<dbReference type="AlphaFoldDB" id="A0A1V3BYI4"/>
<protein>
    <submittedName>
        <fullName evidence="6">TetR family transcriptional regulator</fullName>
    </submittedName>
</protein>
<dbReference type="GO" id="GO:0003700">
    <property type="term" value="F:DNA-binding transcription factor activity"/>
    <property type="evidence" value="ECO:0007669"/>
    <property type="project" value="TreeGrafter"/>
</dbReference>
<evidence type="ECO:0000256" key="1">
    <source>
        <dbReference type="ARBA" id="ARBA00023015"/>
    </source>
</evidence>
<dbReference type="PANTHER" id="PTHR30055">
    <property type="entry name" value="HTH-TYPE TRANSCRIPTIONAL REGULATOR RUTR"/>
    <property type="match status" value="1"/>
</dbReference>
<evidence type="ECO:0000259" key="5">
    <source>
        <dbReference type="PROSITE" id="PS50977"/>
    </source>
</evidence>
<dbReference type="GO" id="GO:0000976">
    <property type="term" value="F:transcription cis-regulatory region binding"/>
    <property type="evidence" value="ECO:0007669"/>
    <property type="project" value="TreeGrafter"/>
</dbReference>
<reference evidence="7" key="1">
    <citation type="submission" date="2016-08" db="EMBL/GenBank/DDBJ databases">
        <authorList>
            <person name="Tokovenko B."/>
            <person name="Kalinowski J."/>
        </authorList>
    </citation>
    <scope>NUCLEOTIDE SEQUENCE [LARGE SCALE GENOMIC DNA]</scope>
    <source>
        <strain evidence="7">UTMC102</strain>
    </source>
</reference>
<dbReference type="EMBL" id="MCOK01000001">
    <property type="protein sequence ID" value="OOC53515.1"/>
    <property type="molecule type" value="Genomic_DNA"/>
</dbReference>
<proteinExistence type="predicted"/>
<dbReference type="InterPro" id="IPR001647">
    <property type="entry name" value="HTH_TetR"/>
</dbReference>
<feature type="domain" description="HTH tetR-type" evidence="5">
    <location>
        <begin position="21"/>
        <end position="81"/>
    </location>
</feature>
<dbReference type="Gene3D" id="1.10.10.60">
    <property type="entry name" value="Homeodomain-like"/>
    <property type="match status" value="1"/>
</dbReference>
<dbReference type="InterPro" id="IPR050109">
    <property type="entry name" value="HTH-type_TetR-like_transc_reg"/>
</dbReference>
<dbReference type="PROSITE" id="PS50977">
    <property type="entry name" value="HTH_TETR_2"/>
    <property type="match status" value="1"/>
</dbReference>
<dbReference type="PRINTS" id="PR00455">
    <property type="entry name" value="HTHTETR"/>
</dbReference>
<dbReference type="OrthoDB" id="3474596at2"/>
<accession>A0A1V3BYI4</accession>
<evidence type="ECO:0000313" key="7">
    <source>
        <dbReference type="Proteomes" id="UP000189004"/>
    </source>
</evidence>
<sequence>MLYMQTVHSEDEGGRRSFIEEARRRQIVAAAVTTIAEEGYARASFVRIAARASVSPGLITYHFRTKERLIRQVLEYVHTRLDRAMEGGPEPLTGFEDGLRRIVAGHVMYCSQHPEEMAARQEIIGAAAPPAVREWITENEASGRAELAGFLTEGQRHGEFRAFDPEVFTDTLFAALGSAPGRLRRRPAEEHEAYAQELARLFAAAATGRTPPW</sequence>
<dbReference type="SUPFAM" id="SSF46689">
    <property type="entry name" value="Homeodomain-like"/>
    <property type="match status" value="1"/>
</dbReference>
<gene>
    <name evidence="6" type="ORF">NOSIN_06605</name>
</gene>
<evidence type="ECO:0000256" key="4">
    <source>
        <dbReference type="PROSITE-ProRule" id="PRU00335"/>
    </source>
</evidence>
<dbReference type="InterPro" id="IPR036271">
    <property type="entry name" value="Tet_transcr_reg_TetR-rel_C_sf"/>
</dbReference>